<dbReference type="InterPro" id="IPR012947">
    <property type="entry name" value="tRNA_SAD"/>
</dbReference>
<dbReference type="Proteomes" id="UP000654918">
    <property type="component" value="Unassembled WGS sequence"/>
</dbReference>
<keyword evidence="4" id="KW-1185">Reference proteome</keyword>
<dbReference type="PANTHER" id="PTHR33112:SF10">
    <property type="entry name" value="TOL"/>
    <property type="match status" value="1"/>
</dbReference>
<dbReference type="Pfam" id="PF01411">
    <property type="entry name" value="tRNA-synt_2c"/>
    <property type="match status" value="1"/>
</dbReference>
<dbReference type="InterPro" id="IPR009000">
    <property type="entry name" value="Transl_B-barrel_sf"/>
</dbReference>
<dbReference type="SMART" id="SM00863">
    <property type="entry name" value="tRNA_SAD"/>
    <property type="match status" value="1"/>
</dbReference>
<dbReference type="PROSITE" id="PS50860">
    <property type="entry name" value="AA_TRNA_LIGASE_II_ALA"/>
    <property type="match status" value="1"/>
</dbReference>
<dbReference type="SUPFAM" id="SSF55186">
    <property type="entry name" value="ThrRS/AlaRS common domain"/>
    <property type="match status" value="1"/>
</dbReference>
<evidence type="ECO:0000313" key="3">
    <source>
        <dbReference type="EMBL" id="KAF6813465.1"/>
    </source>
</evidence>
<dbReference type="AlphaFoldDB" id="A0A8H6JIZ8"/>
<dbReference type="Gene3D" id="3.30.980.10">
    <property type="entry name" value="Threonyl-trna Synthetase, Chain A, domain 2"/>
    <property type="match status" value="1"/>
</dbReference>
<organism evidence="3 4">
    <name type="scientific">Colletotrichum plurivorum</name>
    <dbReference type="NCBI Taxonomy" id="2175906"/>
    <lineage>
        <taxon>Eukaryota</taxon>
        <taxon>Fungi</taxon>
        <taxon>Dikarya</taxon>
        <taxon>Ascomycota</taxon>
        <taxon>Pezizomycotina</taxon>
        <taxon>Sordariomycetes</taxon>
        <taxon>Hypocreomycetidae</taxon>
        <taxon>Glomerellales</taxon>
        <taxon>Glomerellaceae</taxon>
        <taxon>Colletotrichum</taxon>
        <taxon>Colletotrichum orchidearum species complex</taxon>
    </lineage>
</organism>
<dbReference type="Gene3D" id="2.40.30.130">
    <property type="match status" value="1"/>
</dbReference>
<name>A0A8H6JIZ8_9PEZI</name>
<dbReference type="FunFam" id="3.30.980.10:FF:000008">
    <property type="entry name" value="Similar to alanyl-tRNA synthetase"/>
    <property type="match status" value="1"/>
</dbReference>
<evidence type="ECO:0000256" key="1">
    <source>
        <dbReference type="ARBA" id="ARBA00008429"/>
    </source>
</evidence>
<dbReference type="GO" id="GO:0004813">
    <property type="term" value="F:alanine-tRNA ligase activity"/>
    <property type="evidence" value="ECO:0007669"/>
    <property type="project" value="InterPro"/>
</dbReference>
<protein>
    <submittedName>
        <fullName evidence="3">Heterokaryon incompatibility protein</fullName>
    </submittedName>
</protein>
<dbReference type="InterPro" id="IPR018165">
    <property type="entry name" value="Ala-tRNA-synth_IIc_core"/>
</dbReference>
<dbReference type="InterPro" id="IPR010730">
    <property type="entry name" value="HET"/>
</dbReference>
<dbReference type="Pfam" id="PF06985">
    <property type="entry name" value="HET"/>
    <property type="match status" value="1"/>
</dbReference>
<dbReference type="InterPro" id="IPR018164">
    <property type="entry name" value="Ala-tRNA-synth_IIc_N"/>
</dbReference>
<comment type="similarity">
    <text evidence="1">Belongs to the class-II aminoacyl-tRNA synthetase family. Alax-L subfamily.</text>
</comment>
<proteinExistence type="inferred from homology"/>
<dbReference type="InterPro" id="IPR018163">
    <property type="entry name" value="Thr/Ala-tRNA-synth_IIc_edit"/>
</dbReference>
<dbReference type="GO" id="GO:0005524">
    <property type="term" value="F:ATP binding"/>
    <property type="evidence" value="ECO:0007669"/>
    <property type="project" value="InterPro"/>
</dbReference>
<dbReference type="FunFam" id="2.40.30.130:FF:000018">
    <property type="entry name" value="Alanyl-tRNA synthetase, putative"/>
    <property type="match status" value="1"/>
</dbReference>
<dbReference type="GO" id="GO:0006419">
    <property type="term" value="P:alanyl-tRNA aminoacylation"/>
    <property type="evidence" value="ECO:0007669"/>
    <property type="project" value="InterPro"/>
</dbReference>
<dbReference type="EMBL" id="WIGO01000405">
    <property type="protein sequence ID" value="KAF6813465.1"/>
    <property type="molecule type" value="Genomic_DNA"/>
</dbReference>
<comment type="caution">
    <text evidence="3">The sequence shown here is derived from an EMBL/GenBank/DDBJ whole genome shotgun (WGS) entry which is preliminary data.</text>
</comment>
<dbReference type="PANTHER" id="PTHR33112">
    <property type="entry name" value="DOMAIN PROTEIN, PUTATIVE-RELATED"/>
    <property type="match status" value="1"/>
</dbReference>
<dbReference type="Pfam" id="PF07973">
    <property type="entry name" value="tRNA_SAD"/>
    <property type="match status" value="1"/>
</dbReference>
<feature type="domain" description="Alanyl-transfer RNA synthetases family profile" evidence="2">
    <location>
        <begin position="95"/>
        <end position="986"/>
    </location>
</feature>
<evidence type="ECO:0000313" key="4">
    <source>
        <dbReference type="Proteomes" id="UP000654918"/>
    </source>
</evidence>
<evidence type="ECO:0000259" key="2">
    <source>
        <dbReference type="PROSITE" id="PS50860"/>
    </source>
</evidence>
<accession>A0A8H6JIZ8</accession>
<sequence length="1006" mass="112579">MRDCGFCRNNVLESTRTWGYHHSDAVKFQTSIDQRCVFCARLAEKLGPLQPWFDHQYQVKALYRWTIRQTPRIRETKSHVSVIFRPVPGRVSGDKRSEDLPEVGFELFPEKGDSFHISHPQVDTDSPKTDLGYIPKGSSFGTSTDSEPAQEQMRAWLADCLANHPKCARRHASRDFIPTRVLDVGLSSDPWPPSRVRVVETTKERIAGPYATLSHCWGRSPFVTLGDENAEEFTTKGVPWAPIQSNDNFVDAILTTRRLGVRYLWIDSLCIVQQQKHGEDWEAEAPLMHQVYRNSFINLAATESHDRSGGLFRDRDPVDVVPAQFLPLAENARFGRGERMLSPRLLQFTKSQIFWDCATLSACEALPAGLPPALDARAASDRHWRERLQGSGMTVRSLVGGAGDSLEAFWRAAVRSYTSCALTNHDDKIKAAWGVAKLVRDALGEEYAAGLWTNAVEEQLAWRVVDRKDAKRAPEDGREKFPRWSWAAVVGEVDLPNRVPDVPRFYAVRGHDGREVGFRFEKALWGWVGRETAASWGEEFEDMNRRLGEAELRMDKRRAARVETIPEEEPDVALDVKAQAAKKARHPSNFASKLVSQEIAVQGHICTGVLKSVPGEDRWVVIVDGLDQEGAVIEAYPDIEPTQDGVPVKVLLLAASRLFVDEWDDEYVDRDYLEDDEIADVKYSGTGILIEDAGNSRFARFGAVRFGQLRREGWRQLRRACGVREEDSKQFQSKTMAARTYLAFQHNAKLTTLKTVISAVRPFADLEDANRQLFKDGTDAHHVVVTEQTIFHPQGGGQPSDVGTITGPGAASFAVSSVRMDAVRDGQVLHFGSFTSGETKFAVGDEVTQEIDAEKRLLYSRYHTAGHVLGAAVRHLLESEVEGFDELKASHFPDSASCEFQGLIDGANKARIQEKVDAFVKAGMPVRVDFWDEEDFRKRGLERLIPDRSLAPPGEKFRVVEIVGAEVYPCGGTHVDTTDLCGETTVRKISRSKGRSKVSYALDVAK</sequence>
<gene>
    <name evidence="3" type="ORF">CPLU01_14646</name>
</gene>
<reference evidence="3" key="1">
    <citation type="journal article" date="2020" name="Phytopathology">
        <title>Genome Sequence Resources of Colletotrichum truncatum, C. plurivorum, C. musicola, and C. sojae: Four Species Pathogenic to Soybean (Glycine max).</title>
        <authorList>
            <person name="Rogerio F."/>
            <person name="Boufleur T.R."/>
            <person name="Ciampi-Guillardi M."/>
            <person name="Sukno S.A."/>
            <person name="Thon M.R."/>
            <person name="Massola Junior N.S."/>
            <person name="Baroncelli R."/>
        </authorList>
    </citation>
    <scope>NUCLEOTIDE SEQUENCE</scope>
    <source>
        <strain evidence="3">LFN00145</strain>
    </source>
</reference>
<dbReference type="GO" id="GO:0003676">
    <property type="term" value="F:nucleic acid binding"/>
    <property type="evidence" value="ECO:0007669"/>
    <property type="project" value="InterPro"/>
</dbReference>
<dbReference type="SUPFAM" id="SSF50447">
    <property type="entry name" value="Translation proteins"/>
    <property type="match status" value="1"/>
</dbReference>